<dbReference type="Proteomes" id="UP000002207">
    <property type="component" value="Chromosome"/>
</dbReference>
<dbReference type="InParanoid" id="C1F9B6"/>
<evidence type="ECO:0000313" key="2">
    <source>
        <dbReference type="Proteomes" id="UP000002207"/>
    </source>
</evidence>
<sequence>MPSTNIAPKPRPEIFVCNKQGLRLAQPFYFAFNTISYSGRACTAASVSA</sequence>
<reference evidence="1 2" key="1">
    <citation type="journal article" date="2009" name="Appl. Environ. Microbiol.">
        <title>Three genomes from the phylum Acidobacteria provide insight into the lifestyles of these microorganisms in soils.</title>
        <authorList>
            <person name="Ward N.L."/>
            <person name="Challacombe J.F."/>
            <person name="Janssen P.H."/>
            <person name="Henrissat B."/>
            <person name="Coutinho P.M."/>
            <person name="Wu M."/>
            <person name="Xie G."/>
            <person name="Haft D.H."/>
            <person name="Sait M."/>
            <person name="Badger J."/>
            <person name="Barabote R.D."/>
            <person name="Bradley B."/>
            <person name="Brettin T.S."/>
            <person name="Brinkac L.M."/>
            <person name="Bruce D."/>
            <person name="Creasy T."/>
            <person name="Daugherty S.C."/>
            <person name="Davidsen T.M."/>
            <person name="DeBoy R.T."/>
            <person name="Detter J.C."/>
            <person name="Dodson R.J."/>
            <person name="Durkin A.S."/>
            <person name="Ganapathy A."/>
            <person name="Gwinn-Giglio M."/>
            <person name="Han C.S."/>
            <person name="Khouri H."/>
            <person name="Kiss H."/>
            <person name="Kothari S.P."/>
            <person name="Madupu R."/>
            <person name="Nelson K.E."/>
            <person name="Nelson W.C."/>
            <person name="Paulsen I."/>
            <person name="Penn K."/>
            <person name="Ren Q."/>
            <person name="Rosovitz M.J."/>
            <person name="Selengut J.D."/>
            <person name="Shrivastava S."/>
            <person name="Sullivan S.A."/>
            <person name="Tapia R."/>
            <person name="Thompson L.S."/>
            <person name="Watkins K.L."/>
            <person name="Yang Q."/>
            <person name="Yu C."/>
            <person name="Zafar N."/>
            <person name="Zhou L."/>
            <person name="Kuske C.R."/>
        </authorList>
    </citation>
    <scope>NUCLEOTIDE SEQUENCE [LARGE SCALE GENOMIC DNA]</scope>
    <source>
        <strain evidence="2">ATCC 51196 / DSM 11244 / BCRC 80197 / JCM 7670 / NBRC 15755 / NCIMB 13165 / 161</strain>
    </source>
</reference>
<organism evidence="1 2">
    <name type="scientific">Acidobacterium capsulatum (strain ATCC 51196 / DSM 11244 / BCRC 80197 / JCM 7670 / NBRC 15755 / NCIMB 13165 / 161)</name>
    <dbReference type="NCBI Taxonomy" id="240015"/>
    <lineage>
        <taxon>Bacteria</taxon>
        <taxon>Pseudomonadati</taxon>
        <taxon>Acidobacteriota</taxon>
        <taxon>Terriglobia</taxon>
        <taxon>Terriglobales</taxon>
        <taxon>Acidobacteriaceae</taxon>
        <taxon>Acidobacterium</taxon>
    </lineage>
</organism>
<dbReference type="EMBL" id="CP001472">
    <property type="protein sequence ID" value="ACO34494.1"/>
    <property type="molecule type" value="Genomic_DNA"/>
</dbReference>
<evidence type="ECO:0000313" key="1">
    <source>
        <dbReference type="EMBL" id="ACO34494.1"/>
    </source>
</evidence>
<protein>
    <submittedName>
        <fullName evidence="1">Uncharacterized protein</fullName>
    </submittedName>
</protein>
<proteinExistence type="predicted"/>
<accession>C1F9B6</accession>
<dbReference type="KEGG" id="aca:ACP_0270"/>
<gene>
    <name evidence="1" type="ordered locus">ACP_0270</name>
</gene>
<name>C1F9B6_ACIC5</name>
<dbReference type="AlphaFoldDB" id="C1F9B6"/>
<dbReference type="HOGENOM" id="CLU_3131166_0_0_0"/>
<keyword evidence="2" id="KW-1185">Reference proteome</keyword>